<protein>
    <submittedName>
        <fullName evidence="1">Uncharacterized protein</fullName>
    </submittedName>
</protein>
<proteinExistence type="predicted"/>
<comment type="caution">
    <text evidence="1">The sequence shown here is derived from an EMBL/GenBank/DDBJ whole genome shotgun (WGS) entry which is preliminary data.</text>
</comment>
<reference evidence="1 2" key="1">
    <citation type="submission" date="2020-09" db="EMBL/GenBank/DDBJ databases">
        <title>Genome seq and assembly of Chryseobacterium sp.</title>
        <authorList>
            <person name="Chhetri G."/>
        </authorList>
    </citation>
    <scope>NUCLEOTIDE SEQUENCE [LARGE SCALE GENOMIC DNA]</scope>
    <source>
        <strain evidence="1 2">GCR10</strain>
    </source>
</reference>
<gene>
    <name evidence="1" type="ORF">IC610_15720</name>
</gene>
<organism evidence="1 2">
    <name type="scientific">Chryseobacterium caseinilyticum</name>
    <dbReference type="NCBI Taxonomy" id="2771428"/>
    <lineage>
        <taxon>Bacteria</taxon>
        <taxon>Pseudomonadati</taxon>
        <taxon>Bacteroidota</taxon>
        <taxon>Flavobacteriia</taxon>
        <taxon>Flavobacteriales</taxon>
        <taxon>Weeksellaceae</taxon>
        <taxon>Chryseobacterium group</taxon>
        <taxon>Chryseobacterium</taxon>
    </lineage>
</organism>
<evidence type="ECO:0000313" key="1">
    <source>
        <dbReference type="EMBL" id="MBD8083859.1"/>
    </source>
</evidence>
<accession>A0ABR8ZEY7</accession>
<keyword evidence="2" id="KW-1185">Reference proteome</keyword>
<dbReference type="RefSeq" id="WP_191737690.1">
    <property type="nucleotide sequence ID" value="NZ_JACYFS010000005.1"/>
</dbReference>
<evidence type="ECO:0000313" key="2">
    <source>
        <dbReference type="Proteomes" id="UP000637299"/>
    </source>
</evidence>
<dbReference type="EMBL" id="JACYFS010000005">
    <property type="protein sequence ID" value="MBD8083859.1"/>
    <property type="molecule type" value="Genomic_DNA"/>
</dbReference>
<sequence>MITLEEYLKALTTIKEYKKQKEADAENLKKSLDLKLLSDFEIPLRLRRKFGEMYL</sequence>
<dbReference type="Proteomes" id="UP000637299">
    <property type="component" value="Unassembled WGS sequence"/>
</dbReference>
<name>A0ABR8ZEY7_9FLAO</name>